<evidence type="ECO:0000259" key="2">
    <source>
        <dbReference type="Pfam" id="PF00498"/>
    </source>
</evidence>
<name>A0A540KAQ4_MALBA</name>
<proteinExistence type="predicted"/>
<evidence type="ECO:0000313" key="4">
    <source>
        <dbReference type="Proteomes" id="UP000315295"/>
    </source>
</evidence>
<keyword evidence="4" id="KW-1185">Reference proteome</keyword>
<feature type="region of interest" description="Disordered" evidence="1">
    <location>
        <begin position="123"/>
        <end position="144"/>
    </location>
</feature>
<accession>A0A540KAQ4</accession>
<dbReference type="Gene3D" id="2.60.200.20">
    <property type="match status" value="1"/>
</dbReference>
<comment type="caution">
    <text evidence="3">The sequence shown here is derived from an EMBL/GenBank/DDBJ whole genome shotgun (WGS) entry which is preliminary data.</text>
</comment>
<sequence length="144" mass="16177">MEPSALKLVMVQGPRKGETLEFVPGSKVEIYRVVRDLDSSNRTVLNGSDIPPNTLVDLTDGEEIKIDKYTFVEVRIADYEESQLRRNPRRAATAAEVTAVPISESRGRRGRVAKESKEIADERMLRKLRSQGNEEGSDRSELGF</sequence>
<feature type="domain" description="FHA" evidence="2">
    <location>
        <begin position="33"/>
        <end position="66"/>
    </location>
</feature>
<dbReference type="InterPro" id="IPR000253">
    <property type="entry name" value="FHA_dom"/>
</dbReference>
<gene>
    <name evidence="3" type="ORF">C1H46_043163</name>
</gene>
<evidence type="ECO:0000313" key="3">
    <source>
        <dbReference type="EMBL" id="TQD71307.1"/>
    </source>
</evidence>
<dbReference type="Proteomes" id="UP000315295">
    <property type="component" value="Unassembled WGS sequence"/>
</dbReference>
<dbReference type="AlphaFoldDB" id="A0A540KAQ4"/>
<dbReference type="InterPro" id="IPR008984">
    <property type="entry name" value="SMAD_FHA_dom_sf"/>
</dbReference>
<evidence type="ECO:0000256" key="1">
    <source>
        <dbReference type="SAM" id="MobiDB-lite"/>
    </source>
</evidence>
<reference evidence="3 4" key="1">
    <citation type="journal article" date="2019" name="G3 (Bethesda)">
        <title>Sequencing of a Wild Apple (Malus baccata) Genome Unravels the Differences Between Cultivated and Wild Apple Species Regarding Disease Resistance and Cold Tolerance.</title>
        <authorList>
            <person name="Chen X."/>
        </authorList>
    </citation>
    <scope>NUCLEOTIDE SEQUENCE [LARGE SCALE GENOMIC DNA]</scope>
    <source>
        <strain evidence="4">cv. Shandingzi</strain>
        <tissue evidence="3">Leaves</tissue>
    </source>
</reference>
<protein>
    <recommendedName>
        <fullName evidence="2">FHA domain-containing protein</fullName>
    </recommendedName>
</protein>
<organism evidence="3 4">
    <name type="scientific">Malus baccata</name>
    <name type="common">Siberian crab apple</name>
    <name type="synonym">Pyrus baccata</name>
    <dbReference type="NCBI Taxonomy" id="106549"/>
    <lineage>
        <taxon>Eukaryota</taxon>
        <taxon>Viridiplantae</taxon>
        <taxon>Streptophyta</taxon>
        <taxon>Embryophyta</taxon>
        <taxon>Tracheophyta</taxon>
        <taxon>Spermatophyta</taxon>
        <taxon>Magnoliopsida</taxon>
        <taxon>eudicotyledons</taxon>
        <taxon>Gunneridae</taxon>
        <taxon>Pentapetalae</taxon>
        <taxon>rosids</taxon>
        <taxon>fabids</taxon>
        <taxon>Rosales</taxon>
        <taxon>Rosaceae</taxon>
        <taxon>Amygdaloideae</taxon>
        <taxon>Maleae</taxon>
        <taxon>Malus</taxon>
    </lineage>
</organism>
<dbReference type="Pfam" id="PF00498">
    <property type="entry name" value="FHA"/>
    <property type="match status" value="1"/>
</dbReference>
<dbReference type="SUPFAM" id="SSF49879">
    <property type="entry name" value="SMAD/FHA domain"/>
    <property type="match status" value="1"/>
</dbReference>
<dbReference type="EMBL" id="VIEB01001574">
    <property type="protein sequence ID" value="TQD71307.1"/>
    <property type="molecule type" value="Genomic_DNA"/>
</dbReference>